<feature type="region of interest" description="Disordered" evidence="1">
    <location>
        <begin position="1"/>
        <end position="68"/>
    </location>
</feature>
<feature type="compositionally biased region" description="Basic and acidic residues" evidence="1">
    <location>
        <begin position="410"/>
        <end position="433"/>
    </location>
</feature>
<dbReference type="Proteomes" id="UP001337655">
    <property type="component" value="Unassembled WGS sequence"/>
</dbReference>
<feature type="region of interest" description="Disordered" evidence="1">
    <location>
        <begin position="405"/>
        <end position="435"/>
    </location>
</feature>
<dbReference type="EMBL" id="JAVRRT010000006">
    <property type="protein sequence ID" value="KAK5171135.1"/>
    <property type="molecule type" value="Genomic_DNA"/>
</dbReference>
<name>A0AAV9PD14_9PEZI</name>
<protein>
    <submittedName>
        <fullName evidence="2">Uncharacterized protein</fullName>
    </submittedName>
</protein>
<feature type="compositionally biased region" description="Basic and acidic residues" evidence="1">
    <location>
        <begin position="22"/>
        <end position="31"/>
    </location>
</feature>
<proteinExistence type="predicted"/>
<dbReference type="AlphaFoldDB" id="A0AAV9PD14"/>
<dbReference type="RefSeq" id="XP_064660163.1">
    <property type="nucleotide sequence ID" value="XM_064801533.1"/>
</dbReference>
<evidence type="ECO:0000313" key="2">
    <source>
        <dbReference type="EMBL" id="KAK5171135.1"/>
    </source>
</evidence>
<comment type="caution">
    <text evidence="2">The sequence shown here is derived from an EMBL/GenBank/DDBJ whole genome shotgun (WGS) entry which is preliminary data.</text>
</comment>
<keyword evidence="3" id="KW-1185">Reference proteome</keyword>
<gene>
    <name evidence="2" type="ORF">LTR77_004279</name>
</gene>
<feature type="compositionally biased region" description="Basic residues" evidence="1">
    <location>
        <begin position="1"/>
        <end position="14"/>
    </location>
</feature>
<evidence type="ECO:0000256" key="1">
    <source>
        <dbReference type="SAM" id="MobiDB-lite"/>
    </source>
</evidence>
<evidence type="ECO:0000313" key="3">
    <source>
        <dbReference type="Proteomes" id="UP001337655"/>
    </source>
</evidence>
<feature type="compositionally biased region" description="Low complexity" evidence="1">
    <location>
        <begin position="37"/>
        <end position="46"/>
    </location>
</feature>
<reference evidence="2 3" key="1">
    <citation type="submission" date="2023-08" db="EMBL/GenBank/DDBJ databases">
        <title>Black Yeasts Isolated from many extreme environments.</title>
        <authorList>
            <person name="Coleine C."/>
            <person name="Stajich J.E."/>
            <person name="Selbmann L."/>
        </authorList>
    </citation>
    <scope>NUCLEOTIDE SEQUENCE [LARGE SCALE GENOMIC DNA]</scope>
    <source>
        <strain evidence="2 3">CCFEE 5935</strain>
    </source>
</reference>
<accession>A0AAV9PD14</accession>
<sequence length="546" mass="62349">MARHHLNPAGRKRSGSNGSANPDDKRQKNGEQDSGYQSQQVSPKKVVQFDRQLEQGPTRPSLQRHDDNHEVLSPSTQLQNENDAANQPSTCAWSPSWRKDLHQQMSTYVTPPLPLNVEEVCAALDIVKNLVAGFSRSVPATRYDSLKDNNARLEILDDLLHNQSNAYLIKTIGSIAQGGNDHVSGWAELFARHECRKSLVAGIVGRALKDHVFSKLYFGASKAFDEELAALEIDQVHRDGFFRTKYRQSEINKYKNAGDRETFHLAVARLTLELEKMLLPLWELGSKSKSKARTARWSDEDRQNLAEIIMVAANLSRSIRRTGDVVYYWTHTFKDEEFDPGRMECLNLTDMIKKSPYKKENIDGHERAILDKTRANESEAIVQIVCFPGLVAYRRGGGKLAQRVLDEEEKATRRKEEKATRREEKRLPEDVKAQRKRFAARDQQLTGNEGFRTKMISKYVVHLEWGKQHLLTKEAGTSRHMDAMQGRNGRSMALYEKDFEDCVELWNVYQEMIKDHKKTALGVYQWHENNKKGESSPGIFSRLLGG</sequence>
<organism evidence="2 3">
    <name type="scientific">Saxophila tyrrhenica</name>
    <dbReference type="NCBI Taxonomy" id="1690608"/>
    <lineage>
        <taxon>Eukaryota</taxon>
        <taxon>Fungi</taxon>
        <taxon>Dikarya</taxon>
        <taxon>Ascomycota</taxon>
        <taxon>Pezizomycotina</taxon>
        <taxon>Dothideomycetes</taxon>
        <taxon>Dothideomycetidae</taxon>
        <taxon>Mycosphaerellales</taxon>
        <taxon>Extremaceae</taxon>
        <taxon>Saxophila</taxon>
    </lineage>
</organism>
<dbReference type="GeneID" id="89925625"/>